<feature type="domain" description="Copper resistance protein D" evidence="2">
    <location>
        <begin position="48"/>
        <end position="145"/>
    </location>
</feature>
<dbReference type="GO" id="GO:0016020">
    <property type="term" value="C:membrane"/>
    <property type="evidence" value="ECO:0007669"/>
    <property type="project" value="InterPro"/>
</dbReference>
<feature type="transmembrane region" description="Helical" evidence="1">
    <location>
        <begin position="86"/>
        <end position="104"/>
    </location>
</feature>
<dbReference type="AlphaFoldDB" id="A0A6B2QYR8"/>
<organism evidence="3">
    <name type="scientific">Sheuella amnicola</name>
    <dbReference type="NCBI Taxonomy" id="2707330"/>
    <lineage>
        <taxon>Bacteria</taxon>
        <taxon>Pseudomonadati</taxon>
        <taxon>Pseudomonadota</taxon>
        <taxon>Betaproteobacteria</taxon>
        <taxon>Burkholderiales</taxon>
        <taxon>Alcaligenaceae</taxon>
        <taxon>Sheuella</taxon>
    </lineage>
</organism>
<sequence length="153" mass="16866">MLLASLFTVHVLSALIWVGGMFFAHMALRPTVATVLQPPERLTLLVGVFARFFVWVKISIVLLFLTGFWIIHIYGNFAKAGWHIHSMLLIAVIMTIIFGVIYAGPYKALRYAVSLQQWPAAGAAMATIRRLVGINLVLGLITVVIGTSGRFLV</sequence>
<feature type="transmembrane region" description="Helical" evidence="1">
    <location>
        <begin position="49"/>
        <end position="74"/>
    </location>
</feature>
<keyword evidence="1" id="KW-0812">Transmembrane</keyword>
<evidence type="ECO:0000256" key="1">
    <source>
        <dbReference type="SAM" id="Phobius"/>
    </source>
</evidence>
<dbReference type="EMBL" id="JAAGRN010000004">
    <property type="protein sequence ID" value="NDY83171.1"/>
    <property type="molecule type" value="Genomic_DNA"/>
</dbReference>
<keyword evidence="1" id="KW-1133">Transmembrane helix</keyword>
<evidence type="ECO:0000259" key="2">
    <source>
        <dbReference type="Pfam" id="PF05425"/>
    </source>
</evidence>
<gene>
    <name evidence="3" type="ORF">G3I67_07995</name>
</gene>
<comment type="caution">
    <text evidence="3">The sequence shown here is derived from an EMBL/GenBank/DDBJ whole genome shotgun (WGS) entry which is preliminary data.</text>
</comment>
<name>A0A6B2QYR8_9BURK</name>
<feature type="transmembrane region" description="Helical" evidence="1">
    <location>
        <begin position="132"/>
        <end position="152"/>
    </location>
</feature>
<dbReference type="Pfam" id="PF05425">
    <property type="entry name" value="CopD"/>
    <property type="match status" value="1"/>
</dbReference>
<proteinExistence type="predicted"/>
<evidence type="ECO:0000313" key="3">
    <source>
        <dbReference type="EMBL" id="NDY83171.1"/>
    </source>
</evidence>
<protein>
    <recommendedName>
        <fullName evidence="2">Copper resistance protein D domain-containing protein</fullName>
    </recommendedName>
</protein>
<reference evidence="3" key="1">
    <citation type="submission" date="2020-02" db="EMBL/GenBank/DDBJ databases">
        <authorList>
            <person name="Chen W.-M."/>
        </authorList>
    </citation>
    <scope>NUCLEOTIDE SEQUENCE</scope>
    <source>
        <strain evidence="3">NBD-18</strain>
    </source>
</reference>
<dbReference type="RefSeq" id="WP_163653927.1">
    <property type="nucleotide sequence ID" value="NZ_JAAGRN010000004.1"/>
</dbReference>
<keyword evidence="1" id="KW-0472">Membrane</keyword>
<dbReference type="InterPro" id="IPR008457">
    <property type="entry name" value="Cu-R_CopD_dom"/>
</dbReference>
<accession>A0A6B2QYR8</accession>